<dbReference type="PANTHER" id="PTHR33375">
    <property type="entry name" value="CHROMOSOME-PARTITIONING PROTEIN PARB-RELATED"/>
    <property type="match status" value="1"/>
</dbReference>
<feature type="compositionally biased region" description="Basic and acidic residues" evidence="1">
    <location>
        <begin position="344"/>
        <end position="359"/>
    </location>
</feature>
<feature type="region of interest" description="Disordered" evidence="1">
    <location>
        <begin position="328"/>
        <end position="375"/>
    </location>
</feature>
<feature type="region of interest" description="Disordered" evidence="1">
    <location>
        <begin position="121"/>
        <end position="172"/>
    </location>
</feature>
<proteinExistence type="predicted"/>
<reference evidence="4" key="1">
    <citation type="journal article" date="2019" name="Int. J. Syst. Evol. Microbiol.">
        <title>The Global Catalogue of Microorganisms (GCM) 10K type strain sequencing project: providing services to taxonomists for standard genome sequencing and annotation.</title>
        <authorList>
            <consortium name="The Broad Institute Genomics Platform"/>
            <consortium name="The Broad Institute Genome Sequencing Center for Infectious Disease"/>
            <person name="Wu L."/>
            <person name="Ma J."/>
        </authorList>
    </citation>
    <scope>NUCLEOTIDE SEQUENCE [LARGE SCALE GENOMIC DNA]</scope>
    <source>
        <strain evidence="4">JCM 17975</strain>
    </source>
</reference>
<sequence length="375" mass="40465">MGEQIGALEVALDAITVGVRHRKDVGDLEPLMASIAKRGLLQPITLTPELVLVCGWRRLEAMRRLGWTHTRPWWRPGLSDGATTVLAEHDENFLQQAYTKSEQATLFRELKTVLQQEAARRQSAHWFTSNNGDGPESQGTKTRGRSEGLDESDEYGSGSEPEPEELGTSGDAREQAAQLVAGRKSYHALERIGTLMDLAVDPEQPKDVRALAADAVARIDEGHPLKPEWARVQAALAAHAPAADGLPGGRSQAASDRSRSAPARSSSAAPKVSRAGLRAWVMTWRGAAVLLDEHDPAVLGPALPETDWNTVRDLSQNLASFLREAQAAREEAGLPTTPPDTDGQPERRTTYQPDGKAEPESASGLASVIPIGVRS</sequence>
<keyword evidence="4" id="KW-1185">Reference proteome</keyword>
<dbReference type="PANTHER" id="PTHR33375:SF1">
    <property type="entry name" value="CHROMOSOME-PARTITIONING PROTEIN PARB-RELATED"/>
    <property type="match status" value="1"/>
</dbReference>
<organism evidence="3 4">
    <name type="scientific">Promicromonospora umidemergens</name>
    <dbReference type="NCBI Taxonomy" id="629679"/>
    <lineage>
        <taxon>Bacteria</taxon>
        <taxon>Bacillati</taxon>
        <taxon>Actinomycetota</taxon>
        <taxon>Actinomycetes</taxon>
        <taxon>Micrococcales</taxon>
        <taxon>Promicromonosporaceae</taxon>
        <taxon>Promicromonospora</taxon>
    </lineage>
</organism>
<dbReference type="InterPro" id="IPR036086">
    <property type="entry name" value="ParB/Sulfiredoxin_sf"/>
</dbReference>
<dbReference type="Proteomes" id="UP001500843">
    <property type="component" value="Unassembled WGS sequence"/>
</dbReference>
<dbReference type="SMART" id="SM00470">
    <property type="entry name" value="ParB"/>
    <property type="match status" value="1"/>
</dbReference>
<dbReference type="EMBL" id="BAABHM010000013">
    <property type="protein sequence ID" value="GAA4708002.1"/>
    <property type="molecule type" value="Genomic_DNA"/>
</dbReference>
<feature type="compositionally biased region" description="Low complexity" evidence="1">
    <location>
        <begin position="250"/>
        <end position="272"/>
    </location>
</feature>
<evidence type="ECO:0000313" key="3">
    <source>
        <dbReference type="EMBL" id="GAA4708002.1"/>
    </source>
</evidence>
<feature type="region of interest" description="Disordered" evidence="1">
    <location>
        <begin position="242"/>
        <end position="272"/>
    </location>
</feature>
<comment type="caution">
    <text evidence="3">The sequence shown here is derived from an EMBL/GenBank/DDBJ whole genome shotgun (WGS) entry which is preliminary data.</text>
</comment>
<dbReference type="InterPro" id="IPR050336">
    <property type="entry name" value="Chromosome_partition/occlusion"/>
</dbReference>
<feature type="domain" description="ParB-like N-terminal" evidence="2">
    <location>
        <begin position="8"/>
        <end position="91"/>
    </location>
</feature>
<feature type="compositionally biased region" description="Low complexity" evidence="1">
    <location>
        <begin position="155"/>
        <end position="170"/>
    </location>
</feature>
<evidence type="ECO:0000256" key="1">
    <source>
        <dbReference type="SAM" id="MobiDB-lite"/>
    </source>
</evidence>
<dbReference type="Gene3D" id="3.90.1530.30">
    <property type="match status" value="1"/>
</dbReference>
<gene>
    <name evidence="3" type="ORF">GCM10023198_33170</name>
</gene>
<accession>A0ABP8XHZ7</accession>
<dbReference type="InterPro" id="IPR003115">
    <property type="entry name" value="ParB_N"/>
</dbReference>
<evidence type="ECO:0000259" key="2">
    <source>
        <dbReference type="SMART" id="SM00470"/>
    </source>
</evidence>
<evidence type="ECO:0000313" key="4">
    <source>
        <dbReference type="Proteomes" id="UP001500843"/>
    </source>
</evidence>
<feature type="compositionally biased region" description="Polar residues" evidence="1">
    <location>
        <begin position="125"/>
        <end position="141"/>
    </location>
</feature>
<dbReference type="RefSeq" id="WP_253873280.1">
    <property type="nucleotide sequence ID" value="NZ_BAABHM010000013.1"/>
</dbReference>
<protein>
    <recommendedName>
        <fullName evidence="2">ParB-like N-terminal domain-containing protein</fullName>
    </recommendedName>
</protein>
<name>A0ABP8XHZ7_9MICO</name>
<dbReference type="SUPFAM" id="SSF110849">
    <property type="entry name" value="ParB/Sulfiredoxin"/>
    <property type="match status" value="1"/>
</dbReference>